<dbReference type="RefSeq" id="WP_193800245.1">
    <property type="nucleotide sequence ID" value="NZ_JADEWC010000008.1"/>
</dbReference>
<feature type="region of interest" description="Disordered" evidence="6">
    <location>
        <begin position="1"/>
        <end position="36"/>
    </location>
</feature>
<comment type="function">
    <text evidence="5">Cell division inhibitor that blocks the formation of polar Z ring septums. Rapidly oscillates between the poles of the cell to destabilize FtsZ filaments that have formed before they mature into polar Z rings. Prevents FtsZ polymerization.</text>
</comment>
<evidence type="ECO:0000256" key="5">
    <source>
        <dbReference type="HAMAP-Rule" id="MF_00267"/>
    </source>
</evidence>
<evidence type="ECO:0000256" key="6">
    <source>
        <dbReference type="SAM" id="MobiDB-lite"/>
    </source>
</evidence>
<dbReference type="Gene3D" id="2.160.20.70">
    <property type="match status" value="1"/>
</dbReference>
<accession>A0ABR9V2G4</accession>
<organism evidence="8 9">
    <name type="scientific">Cyanobacterium stanieri LEGE 03274</name>
    <dbReference type="NCBI Taxonomy" id="1828756"/>
    <lineage>
        <taxon>Bacteria</taxon>
        <taxon>Bacillati</taxon>
        <taxon>Cyanobacteriota</taxon>
        <taxon>Cyanophyceae</taxon>
        <taxon>Oscillatoriophycideae</taxon>
        <taxon>Chroococcales</taxon>
        <taxon>Geminocystaceae</taxon>
        <taxon>Cyanobacterium</taxon>
    </lineage>
</organism>
<evidence type="ECO:0000259" key="7">
    <source>
        <dbReference type="Pfam" id="PF03775"/>
    </source>
</evidence>
<dbReference type="InterPro" id="IPR036145">
    <property type="entry name" value="MinC_C_sf"/>
</dbReference>
<comment type="subunit">
    <text evidence="4 5">Interacts with MinD and FtsZ.</text>
</comment>
<evidence type="ECO:0000256" key="4">
    <source>
        <dbReference type="ARBA" id="ARBA00046874"/>
    </source>
</evidence>
<protein>
    <recommendedName>
        <fullName evidence="5">Probable septum site-determining protein MinC</fullName>
    </recommendedName>
</protein>
<feature type="compositionally biased region" description="Polar residues" evidence="6">
    <location>
        <begin position="13"/>
        <end position="36"/>
    </location>
</feature>
<dbReference type="InterPro" id="IPR013033">
    <property type="entry name" value="MinC"/>
</dbReference>
<dbReference type="PANTHER" id="PTHR34108:SF1">
    <property type="entry name" value="SEPTUM SITE-DETERMINING PROTEIN MINC"/>
    <property type="match status" value="1"/>
</dbReference>
<keyword evidence="1 5" id="KW-0132">Cell division</keyword>
<keyword evidence="3 5" id="KW-0131">Cell cycle</keyword>
<dbReference type="SUPFAM" id="SSF63848">
    <property type="entry name" value="Cell-division inhibitor MinC, C-terminal domain"/>
    <property type="match status" value="1"/>
</dbReference>
<dbReference type="InterPro" id="IPR016098">
    <property type="entry name" value="CAP/MinC_C"/>
</dbReference>
<proteinExistence type="inferred from homology"/>
<keyword evidence="9" id="KW-1185">Reference proteome</keyword>
<gene>
    <name evidence="5 8" type="primary">minC</name>
    <name evidence="8" type="ORF">IQ215_05145</name>
</gene>
<name>A0ABR9V2G4_9CHRO</name>
<keyword evidence="2 5" id="KW-0717">Septation</keyword>
<dbReference type="Pfam" id="PF03775">
    <property type="entry name" value="MinC_C"/>
    <property type="match status" value="1"/>
</dbReference>
<comment type="similarity">
    <text evidence="5">Belongs to the MinC family.</text>
</comment>
<evidence type="ECO:0000256" key="1">
    <source>
        <dbReference type="ARBA" id="ARBA00022618"/>
    </source>
</evidence>
<dbReference type="HAMAP" id="MF_00267">
    <property type="entry name" value="MinC"/>
    <property type="match status" value="1"/>
</dbReference>
<dbReference type="NCBIfam" id="TIGR01222">
    <property type="entry name" value="minC"/>
    <property type="match status" value="1"/>
</dbReference>
<comment type="caution">
    <text evidence="8">The sequence shown here is derived from an EMBL/GenBank/DDBJ whole genome shotgun (WGS) entry which is preliminary data.</text>
</comment>
<evidence type="ECO:0000313" key="9">
    <source>
        <dbReference type="Proteomes" id="UP000654604"/>
    </source>
</evidence>
<dbReference type="PANTHER" id="PTHR34108">
    <property type="entry name" value="SEPTUM SITE-DETERMINING PROTEIN MINC"/>
    <property type="match status" value="1"/>
</dbReference>
<dbReference type="InterPro" id="IPR005526">
    <property type="entry name" value="Septum_form_inhib_MinC_C"/>
</dbReference>
<dbReference type="Proteomes" id="UP000654604">
    <property type="component" value="Unassembled WGS sequence"/>
</dbReference>
<evidence type="ECO:0000256" key="3">
    <source>
        <dbReference type="ARBA" id="ARBA00023306"/>
    </source>
</evidence>
<feature type="domain" description="Septum formation inhibitor MinC C-terminal" evidence="7">
    <location>
        <begin position="161"/>
        <end position="258"/>
    </location>
</feature>
<sequence>MINPADNIPPESDNLNSPESSITEEVSENPPLSSQEQIKLKQEGDFVYLFLPLQKANDNHQWLRMVEDFKTRLQKMDKSWLPDTKAHLESHDKLLDTRQIRELDEILEQNQLKLDLVVTQRRQTAVAAASAGYSVKQNPSISLFVKPKENPQQNLTEPLYIKTNLRSGVQIAHDSTVIVLGDVNPGATIVAGGDVFVWGTLKGIAHAGARGNRESLIMALKMNPTQLRIADLVARAPDDNPDNNVAEVAYIGEEGIRIRDADTFRKLNVFDKQKQYWQNRHSELRFERTENLTIEN</sequence>
<reference evidence="8 9" key="1">
    <citation type="submission" date="2020-10" db="EMBL/GenBank/DDBJ databases">
        <authorList>
            <person name="Castelo-Branco R."/>
            <person name="Eusebio N."/>
            <person name="Adriana R."/>
            <person name="Vieira A."/>
            <person name="Brugerolle De Fraissinette N."/>
            <person name="Rezende De Castro R."/>
            <person name="Schneider M.P."/>
            <person name="Vasconcelos V."/>
            <person name="Leao P.N."/>
        </authorList>
    </citation>
    <scope>NUCLEOTIDE SEQUENCE [LARGE SCALE GENOMIC DNA]</scope>
    <source>
        <strain evidence="8 9">LEGE 03274</strain>
    </source>
</reference>
<evidence type="ECO:0000256" key="2">
    <source>
        <dbReference type="ARBA" id="ARBA00023210"/>
    </source>
</evidence>
<evidence type="ECO:0000313" key="8">
    <source>
        <dbReference type="EMBL" id="MBE9222078.1"/>
    </source>
</evidence>
<dbReference type="EMBL" id="JADEWC010000008">
    <property type="protein sequence ID" value="MBE9222078.1"/>
    <property type="molecule type" value="Genomic_DNA"/>
</dbReference>